<name>A0ABP8WQA5_9ACTN</name>
<evidence type="ECO:0000259" key="3">
    <source>
        <dbReference type="PROSITE" id="PS51371"/>
    </source>
</evidence>
<reference evidence="5" key="1">
    <citation type="journal article" date="2019" name="Int. J. Syst. Evol. Microbiol.">
        <title>The Global Catalogue of Microorganisms (GCM) 10K type strain sequencing project: providing services to taxonomists for standard genome sequencing and annotation.</title>
        <authorList>
            <consortium name="The Broad Institute Genomics Platform"/>
            <consortium name="The Broad Institute Genome Sequencing Center for Infectious Disease"/>
            <person name="Wu L."/>
            <person name="Ma J."/>
        </authorList>
    </citation>
    <scope>NUCLEOTIDE SEQUENCE [LARGE SCALE GENOMIC DNA]</scope>
    <source>
        <strain evidence="5">JCM 18127</strain>
    </source>
</reference>
<evidence type="ECO:0000313" key="4">
    <source>
        <dbReference type="EMBL" id="GAA4692319.1"/>
    </source>
</evidence>
<dbReference type="Pfam" id="PF00571">
    <property type="entry name" value="CBS"/>
    <property type="match status" value="1"/>
</dbReference>
<accession>A0ABP8WQA5</accession>
<feature type="domain" description="CBS" evidence="3">
    <location>
        <begin position="15"/>
        <end position="71"/>
    </location>
</feature>
<evidence type="ECO:0000313" key="5">
    <source>
        <dbReference type="Proteomes" id="UP001500621"/>
    </source>
</evidence>
<sequence>MQSVTRVTRRVGEVMLQHPKVSGRSTTVGEARALLARAKVHNALVVDDVGRLLAVVEPADLEGRDDAERAVDAGALTSRTVHPDDELDDRWSQLRVQGRRRLAVVDDGGVLVGLLCLKRHGAGFCTDADVRAREAEREGQATSHQASENAAEPATRLPVT</sequence>
<keyword evidence="1" id="KW-0129">CBS domain</keyword>
<evidence type="ECO:0000256" key="2">
    <source>
        <dbReference type="SAM" id="MobiDB-lite"/>
    </source>
</evidence>
<dbReference type="CDD" id="cd02205">
    <property type="entry name" value="CBS_pair_SF"/>
    <property type="match status" value="1"/>
</dbReference>
<dbReference type="Proteomes" id="UP001500621">
    <property type="component" value="Unassembled WGS sequence"/>
</dbReference>
<dbReference type="PROSITE" id="PS51371">
    <property type="entry name" value="CBS"/>
    <property type="match status" value="1"/>
</dbReference>
<dbReference type="EMBL" id="BAABIM010000003">
    <property type="protein sequence ID" value="GAA4692319.1"/>
    <property type="molecule type" value="Genomic_DNA"/>
</dbReference>
<dbReference type="Gene3D" id="3.10.580.10">
    <property type="entry name" value="CBS-domain"/>
    <property type="match status" value="1"/>
</dbReference>
<keyword evidence="5" id="KW-1185">Reference proteome</keyword>
<dbReference type="InterPro" id="IPR000644">
    <property type="entry name" value="CBS_dom"/>
</dbReference>
<comment type="caution">
    <text evidence="4">The sequence shown here is derived from an EMBL/GenBank/DDBJ whole genome shotgun (WGS) entry which is preliminary data.</text>
</comment>
<dbReference type="InterPro" id="IPR046342">
    <property type="entry name" value="CBS_dom_sf"/>
</dbReference>
<gene>
    <name evidence="4" type="ORF">GCM10023226_32850</name>
</gene>
<evidence type="ECO:0000256" key="1">
    <source>
        <dbReference type="PROSITE-ProRule" id="PRU00703"/>
    </source>
</evidence>
<protein>
    <recommendedName>
        <fullName evidence="3">CBS domain-containing protein</fullName>
    </recommendedName>
</protein>
<organism evidence="4 5">
    <name type="scientific">Nocardioides nanhaiensis</name>
    <dbReference type="NCBI Taxonomy" id="1476871"/>
    <lineage>
        <taxon>Bacteria</taxon>
        <taxon>Bacillati</taxon>
        <taxon>Actinomycetota</taxon>
        <taxon>Actinomycetes</taxon>
        <taxon>Propionibacteriales</taxon>
        <taxon>Nocardioidaceae</taxon>
        <taxon>Nocardioides</taxon>
    </lineage>
</organism>
<dbReference type="SUPFAM" id="SSF54631">
    <property type="entry name" value="CBS-domain pair"/>
    <property type="match status" value="1"/>
</dbReference>
<proteinExistence type="predicted"/>
<feature type="region of interest" description="Disordered" evidence="2">
    <location>
        <begin position="135"/>
        <end position="160"/>
    </location>
</feature>